<protein>
    <submittedName>
        <fullName evidence="7">Uncharacterized membrane protein YhhN</fullName>
    </submittedName>
</protein>
<evidence type="ECO:0000256" key="1">
    <source>
        <dbReference type="ARBA" id="ARBA00004141"/>
    </source>
</evidence>
<feature type="transmembrane region" description="Helical" evidence="6">
    <location>
        <begin position="168"/>
        <end position="190"/>
    </location>
</feature>
<evidence type="ECO:0000313" key="7">
    <source>
        <dbReference type="EMBL" id="SDD28357.1"/>
    </source>
</evidence>
<keyword evidence="4 6" id="KW-1133">Transmembrane helix</keyword>
<gene>
    <name evidence="7" type="ORF">SAMN05216410_3109</name>
</gene>
<keyword evidence="3 6" id="KW-0812">Transmembrane</keyword>
<proteinExistence type="inferred from homology"/>
<evidence type="ECO:0000256" key="5">
    <source>
        <dbReference type="ARBA" id="ARBA00023136"/>
    </source>
</evidence>
<comment type="similarity">
    <text evidence="2">Belongs to the TMEM86 family.</text>
</comment>
<dbReference type="Proteomes" id="UP000199039">
    <property type="component" value="Unassembled WGS sequence"/>
</dbReference>
<dbReference type="InterPro" id="IPR012506">
    <property type="entry name" value="TMEM86B-like"/>
</dbReference>
<name>A0A1G6TIV3_9MICO</name>
<dbReference type="EMBL" id="FMYH01000006">
    <property type="protein sequence ID" value="SDD28357.1"/>
    <property type="molecule type" value="Genomic_DNA"/>
</dbReference>
<feature type="transmembrane region" description="Helical" evidence="6">
    <location>
        <begin position="93"/>
        <end position="117"/>
    </location>
</feature>
<dbReference type="PANTHER" id="PTHR31885:SF6">
    <property type="entry name" value="GH04784P"/>
    <property type="match status" value="1"/>
</dbReference>
<comment type="subcellular location">
    <subcellularLocation>
        <location evidence="1">Membrane</location>
        <topology evidence="1">Multi-pass membrane protein</topology>
    </subcellularLocation>
</comment>
<dbReference type="GO" id="GO:0016020">
    <property type="term" value="C:membrane"/>
    <property type="evidence" value="ECO:0007669"/>
    <property type="project" value="UniProtKB-SubCell"/>
</dbReference>
<reference evidence="7 8" key="1">
    <citation type="submission" date="2016-09" db="EMBL/GenBank/DDBJ databases">
        <authorList>
            <person name="Capua I."/>
            <person name="De Benedictis P."/>
            <person name="Joannis T."/>
            <person name="Lombin L.H."/>
            <person name="Cattoli G."/>
        </authorList>
    </citation>
    <scope>NUCLEOTIDE SEQUENCE [LARGE SCALE GENOMIC DNA]</scope>
    <source>
        <strain evidence="7 8">ISLP-3</strain>
    </source>
</reference>
<dbReference type="Pfam" id="PF07947">
    <property type="entry name" value="YhhN"/>
    <property type="match status" value="1"/>
</dbReference>
<evidence type="ECO:0000313" key="8">
    <source>
        <dbReference type="Proteomes" id="UP000199039"/>
    </source>
</evidence>
<evidence type="ECO:0000256" key="4">
    <source>
        <dbReference type="ARBA" id="ARBA00022989"/>
    </source>
</evidence>
<dbReference type="PANTHER" id="PTHR31885">
    <property type="entry name" value="GH04784P"/>
    <property type="match status" value="1"/>
</dbReference>
<feature type="transmembrane region" description="Helical" evidence="6">
    <location>
        <begin position="15"/>
        <end position="33"/>
    </location>
</feature>
<dbReference type="RefSeq" id="WP_217629176.1">
    <property type="nucleotide sequence ID" value="NZ_FMYH01000006.1"/>
</dbReference>
<organism evidence="7 8">
    <name type="scientific">Sanguibacter gelidistatuariae</name>
    <dbReference type="NCBI Taxonomy" id="1814289"/>
    <lineage>
        <taxon>Bacteria</taxon>
        <taxon>Bacillati</taxon>
        <taxon>Actinomycetota</taxon>
        <taxon>Actinomycetes</taxon>
        <taxon>Micrococcales</taxon>
        <taxon>Sanguibacteraceae</taxon>
        <taxon>Sanguibacter</taxon>
    </lineage>
</organism>
<keyword evidence="5 6" id="KW-0472">Membrane</keyword>
<evidence type="ECO:0000256" key="3">
    <source>
        <dbReference type="ARBA" id="ARBA00022692"/>
    </source>
</evidence>
<dbReference type="GO" id="GO:0016787">
    <property type="term" value="F:hydrolase activity"/>
    <property type="evidence" value="ECO:0007669"/>
    <property type="project" value="TreeGrafter"/>
</dbReference>
<evidence type="ECO:0000256" key="6">
    <source>
        <dbReference type="SAM" id="Phobius"/>
    </source>
</evidence>
<feature type="transmembrane region" description="Helical" evidence="6">
    <location>
        <begin position="138"/>
        <end position="162"/>
    </location>
</feature>
<accession>A0A1G6TIV3</accession>
<feature type="transmembrane region" description="Helical" evidence="6">
    <location>
        <begin position="211"/>
        <end position="230"/>
    </location>
</feature>
<evidence type="ECO:0000256" key="2">
    <source>
        <dbReference type="ARBA" id="ARBA00007375"/>
    </source>
</evidence>
<sequence length="246" mass="25484">MTAPLVASGARQRTVTRAIVAVFAAVSLVHLGAQLADLERLAQVSQWLLMPLLALALAAATAGAPRGRLIRLTLVSLAFSWLGDTAPDLAPEGASFIVMIAFFLVAQVVFVAAFWPFRRASVLSPAYPARRRWLAVPYLLALVALVVTCAPGAGSLLVPVIVYGTTLALMAALATGVGRLVAIGGAIFVVSDSLIALNAFVDGWSLPGQGFWVMVTYIAAQTLIVVGVVGEGRREGPVRAGVAAAG</sequence>
<dbReference type="AlphaFoldDB" id="A0A1G6TIV3"/>
<keyword evidence="8" id="KW-1185">Reference proteome</keyword>
<feature type="transmembrane region" description="Helical" evidence="6">
    <location>
        <begin position="45"/>
        <end position="62"/>
    </location>
</feature>